<protein>
    <submittedName>
        <fullName evidence="4">DegT/DnrJ/EryC1/StrS family aminotransferase</fullName>
        <ecNumber evidence="4">2.6.1.-</ecNumber>
    </submittedName>
</protein>
<dbReference type="EMBL" id="JAXAVX010000008">
    <property type="protein sequence ID" value="MDX8152819.1"/>
    <property type="molecule type" value="Genomic_DNA"/>
</dbReference>
<dbReference type="EC" id="2.6.1.-" evidence="4"/>
<dbReference type="InterPro" id="IPR015424">
    <property type="entry name" value="PyrdxlP-dep_Trfase"/>
</dbReference>
<dbReference type="GO" id="GO:0008483">
    <property type="term" value="F:transaminase activity"/>
    <property type="evidence" value="ECO:0007669"/>
    <property type="project" value="UniProtKB-KW"/>
</dbReference>
<evidence type="ECO:0000256" key="2">
    <source>
        <dbReference type="ARBA" id="ARBA00037999"/>
    </source>
</evidence>
<dbReference type="PANTHER" id="PTHR30244:SF36">
    <property type="entry name" value="3-OXO-GLUCOSE-6-PHOSPHATE:GLUTAMATE AMINOTRANSFERASE"/>
    <property type="match status" value="1"/>
</dbReference>
<reference evidence="4 5" key="1">
    <citation type="submission" date="2023-11" db="EMBL/GenBank/DDBJ databases">
        <authorList>
            <person name="Xu M."/>
            <person name="Jiang T."/>
        </authorList>
    </citation>
    <scope>NUCLEOTIDE SEQUENCE [LARGE SCALE GENOMIC DNA]</scope>
    <source>
        <strain evidence="4 5">SD</strain>
    </source>
</reference>
<dbReference type="CDD" id="cd00616">
    <property type="entry name" value="AHBA_syn"/>
    <property type="match status" value="1"/>
</dbReference>
<dbReference type="InterPro" id="IPR015422">
    <property type="entry name" value="PyrdxlP-dep_Trfase_small"/>
</dbReference>
<comment type="similarity">
    <text evidence="2 3">Belongs to the DegT/DnrJ/EryC1 family.</text>
</comment>
<evidence type="ECO:0000313" key="4">
    <source>
        <dbReference type="EMBL" id="MDX8152819.1"/>
    </source>
</evidence>
<dbReference type="SUPFAM" id="SSF53383">
    <property type="entry name" value="PLP-dependent transferases"/>
    <property type="match status" value="1"/>
</dbReference>
<dbReference type="Gene3D" id="3.40.640.10">
    <property type="entry name" value="Type I PLP-dependent aspartate aminotransferase-like (Major domain)"/>
    <property type="match status" value="1"/>
</dbReference>
<dbReference type="Pfam" id="PF01041">
    <property type="entry name" value="DegT_DnrJ_EryC1"/>
    <property type="match status" value="1"/>
</dbReference>
<dbReference type="InterPro" id="IPR000653">
    <property type="entry name" value="DegT/StrS_aminotransferase"/>
</dbReference>
<dbReference type="PIRSF" id="PIRSF000390">
    <property type="entry name" value="PLP_StrS"/>
    <property type="match status" value="1"/>
</dbReference>
<evidence type="ECO:0000256" key="3">
    <source>
        <dbReference type="RuleBase" id="RU004508"/>
    </source>
</evidence>
<comment type="caution">
    <text evidence="4">The sequence shown here is derived from an EMBL/GenBank/DDBJ whole genome shotgun (WGS) entry which is preliminary data.</text>
</comment>
<sequence>MRPASAPVAAGERPASRAAAGPAAASAGRVPFLDLAAGVAELRPELDAAWAAVLEGGRWVLGPRLEAFEAAFAAHAGTAHAIGVGTGLDALEIALRAHGVGPGDEVLVPAHTFVATWLAVSRIGAAPIGVDVRPDTLTIDPAAAADAVGPRTAAIVPVHLYGHPADPGALAALADREGLLLVEDAAQAHGARWNGRRCGALGHAGAFSFYPGKNLGALGDGGAITTDDAAVAARARRLRNYGSSVRYHHDEVGGNSRLDELQAAILHVKLDRLDAWNARRSRVAATYRRALAGAPGLTLPAVDPGVAPSWHLFAVRHPERDRLRASLDAAGIDTLVHYPVPPHRSGAYASGPQGRRRFPVAERAAETLLSLPIGPHLDDASVDRVIAAVRAAAGHPITERRVGSVDAAGRGA</sequence>
<evidence type="ECO:0000313" key="5">
    <source>
        <dbReference type="Proteomes" id="UP001277761"/>
    </source>
</evidence>
<proteinExistence type="inferred from homology"/>
<keyword evidence="5" id="KW-1185">Reference proteome</keyword>
<name>A0ABU4VME5_9ACTN</name>
<dbReference type="PANTHER" id="PTHR30244">
    <property type="entry name" value="TRANSAMINASE"/>
    <property type="match status" value="1"/>
</dbReference>
<dbReference type="InterPro" id="IPR015421">
    <property type="entry name" value="PyrdxlP-dep_Trfase_major"/>
</dbReference>
<dbReference type="Gene3D" id="3.90.1150.10">
    <property type="entry name" value="Aspartate Aminotransferase, domain 1"/>
    <property type="match status" value="1"/>
</dbReference>
<accession>A0ABU4VME5</accession>
<keyword evidence="4" id="KW-0808">Transferase</keyword>
<keyword evidence="1 3" id="KW-0663">Pyridoxal phosphate</keyword>
<evidence type="ECO:0000256" key="1">
    <source>
        <dbReference type="ARBA" id="ARBA00022898"/>
    </source>
</evidence>
<organism evidence="4 5">
    <name type="scientific">Patulibacter brassicae</name>
    <dbReference type="NCBI Taxonomy" id="1705717"/>
    <lineage>
        <taxon>Bacteria</taxon>
        <taxon>Bacillati</taxon>
        <taxon>Actinomycetota</taxon>
        <taxon>Thermoleophilia</taxon>
        <taxon>Solirubrobacterales</taxon>
        <taxon>Patulibacteraceae</taxon>
        <taxon>Patulibacter</taxon>
    </lineage>
</organism>
<dbReference type="Proteomes" id="UP001277761">
    <property type="component" value="Unassembled WGS sequence"/>
</dbReference>
<keyword evidence="4" id="KW-0032">Aminotransferase</keyword>
<dbReference type="RefSeq" id="WP_319954975.1">
    <property type="nucleotide sequence ID" value="NZ_JAXAVX010000008.1"/>
</dbReference>
<gene>
    <name evidence="4" type="ORF">SK069_14555</name>
</gene>